<organism evidence="1 2">
    <name type="scientific">Trema orientale</name>
    <name type="common">Charcoal tree</name>
    <name type="synonym">Celtis orientalis</name>
    <dbReference type="NCBI Taxonomy" id="63057"/>
    <lineage>
        <taxon>Eukaryota</taxon>
        <taxon>Viridiplantae</taxon>
        <taxon>Streptophyta</taxon>
        <taxon>Embryophyta</taxon>
        <taxon>Tracheophyta</taxon>
        <taxon>Spermatophyta</taxon>
        <taxon>Magnoliopsida</taxon>
        <taxon>eudicotyledons</taxon>
        <taxon>Gunneridae</taxon>
        <taxon>Pentapetalae</taxon>
        <taxon>rosids</taxon>
        <taxon>fabids</taxon>
        <taxon>Rosales</taxon>
        <taxon>Cannabaceae</taxon>
        <taxon>Trema</taxon>
    </lineage>
</organism>
<protein>
    <submittedName>
        <fullName evidence="1">Uncharacterized protein</fullName>
    </submittedName>
</protein>
<name>A0A2P5CVQ2_TREOI</name>
<gene>
    <name evidence="1" type="ORF">TorRG33x02_271660</name>
</gene>
<dbReference type="AlphaFoldDB" id="A0A2P5CVQ2"/>
<dbReference type="Proteomes" id="UP000237000">
    <property type="component" value="Unassembled WGS sequence"/>
</dbReference>
<sequence>MIDPWSLIQKNLSSCSKYVQSITCNLYSFKFNYPVKNNNEEV</sequence>
<keyword evidence="2" id="KW-1185">Reference proteome</keyword>
<evidence type="ECO:0000313" key="2">
    <source>
        <dbReference type="Proteomes" id="UP000237000"/>
    </source>
</evidence>
<reference evidence="2" key="1">
    <citation type="submission" date="2016-06" db="EMBL/GenBank/DDBJ databases">
        <title>Parallel loss of symbiosis genes in relatives of nitrogen-fixing non-legume Parasponia.</title>
        <authorList>
            <person name="Van Velzen R."/>
            <person name="Holmer R."/>
            <person name="Bu F."/>
            <person name="Rutten L."/>
            <person name="Van Zeijl A."/>
            <person name="Liu W."/>
            <person name="Santuari L."/>
            <person name="Cao Q."/>
            <person name="Sharma T."/>
            <person name="Shen D."/>
            <person name="Roswanjaya Y."/>
            <person name="Wardhani T."/>
            <person name="Kalhor M.S."/>
            <person name="Jansen J."/>
            <person name="Van den Hoogen J."/>
            <person name="Gungor B."/>
            <person name="Hartog M."/>
            <person name="Hontelez J."/>
            <person name="Verver J."/>
            <person name="Yang W.-C."/>
            <person name="Schijlen E."/>
            <person name="Repin R."/>
            <person name="Schilthuizen M."/>
            <person name="Schranz E."/>
            <person name="Heidstra R."/>
            <person name="Miyata K."/>
            <person name="Fedorova E."/>
            <person name="Kohlen W."/>
            <person name="Bisseling T."/>
            <person name="Smit S."/>
            <person name="Geurts R."/>
        </authorList>
    </citation>
    <scope>NUCLEOTIDE SEQUENCE [LARGE SCALE GENOMIC DNA]</scope>
    <source>
        <strain evidence="2">cv. RG33-2</strain>
    </source>
</reference>
<comment type="caution">
    <text evidence="1">The sequence shown here is derived from an EMBL/GenBank/DDBJ whole genome shotgun (WGS) entry which is preliminary data.</text>
</comment>
<dbReference type="EMBL" id="JXTC01000323">
    <property type="protein sequence ID" value="PON65108.1"/>
    <property type="molecule type" value="Genomic_DNA"/>
</dbReference>
<evidence type="ECO:0000313" key="1">
    <source>
        <dbReference type="EMBL" id="PON65108.1"/>
    </source>
</evidence>
<accession>A0A2P5CVQ2</accession>
<dbReference type="InParanoid" id="A0A2P5CVQ2"/>
<proteinExistence type="predicted"/>